<protein>
    <submittedName>
        <fullName evidence="2">Uncharacterized protein</fullName>
    </submittedName>
</protein>
<evidence type="ECO:0000313" key="3">
    <source>
        <dbReference type="Proteomes" id="UP000245771"/>
    </source>
</evidence>
<feature type="signal peptide" evidence="1">
    <location>
        <begin position="1"/>
        <end position="23"/>
    </location>
</feature>
<organism evidence="2 3">
    <name type="scientific">Meira miltonrushii</name>
    <dbReference type="NCBI Taxonomy" id="1280837"/>
    <lineage>
        <taxon>Eukaryota</taxon>
        <taxon>Fungi</taxon>
        <taxon>Dikarya</taxon>
        <taxon>Basidiomycota</taxon>
        <taxon>Ustilaginomycotina</taxon>
        <taxon>Exobasidiomycetes</taxon>
        <taxon>Exobasidiales</taxon>
        <taxon>Brachybasidiaceae</taxon>
        <taxon>Meira</taxon>
    </lineage>
</organism>
<dbReference type="Proteomes" id="UP000245771">
    <property type="component" value="Unassembled WGS sequence"/>
</dbReference>
<keyword evidence="3" id="KW-1185">Reference proteome</keyword>
<dbReference type="GeneID" id="37019686"/>
<sequence length="208" mass="24088">MSSSLSNLYLLLILIIPVIGVHAGPERYSVYPAQSTLMFKRQVRDGNGKLIDLNKEPTPEPDSGDMLEGGQLASMELARKMRPSHRANYKRVYRKGAGPPPGLSEDEKRLFRNKVKREQQRERRKFMRTSPNEPYAVALIENHKKAQKKQILQRATLLQRVNMGLGTPEEKAKVIRKRARDRLYNYRRRYPGMDLSKLAEFERSIKPE</sequence>
<evidence type="ECO:0000256" key="1">
    <source>
        <dbReference type="SAM" id="SignalP"/>
    </source>
</evidence>
<evidence type="ECO:0000313" key="2">
    <source>
        <dbReference type="EMBL" id="PWN32911.1"/>
    </source>
</evidence>
<dbReference type="InParanoid" id="A0A316V8W7"/>
<dbReference type="AlphaFoldDB" id="A0A316V8W7"/>
<dbReference type="EMBL" id="KZ819605">
    <property type="protein sequence ID" value="PWN32911.1"/>
    <property type="molecule type" value="Genomic_DNA"/>
</dbReference>
<keyword evidence="1" id="KW-0732">Signal</keyword>
<gene>
    <name evidence="2" type="ORF">FA14DRAFT_157604</name>
</gene>
<reference evidence="2 3" key="1">
    <citation type="journal article" date="2018" name="Mol. Biol. Evol.">
        <title>Broad Genomic Sampling Reveals a Smut Pathogenic Ancestry of the Fungal Clade Ustilaginomycotina.</title>
        <authorList>
            <person name="Kijpornyongpan T."/>
            <person name="Mondo S.J."/>
            <person name="Barry K."/>
            <person name="Sandor L."/>
            <person name="Lee J."/>
            <person name="Lipzen A."/>
            <person name="Pangilinan J."/>
            <person name="LaButti K."/>
            <person name="Hainaut M."/>
            <person name="Henrissat B."/>
            <person name="Grigoriev I.V."/>
            <person name="Spatafora J.W."/>
            <person name="Aime M.C."/>
        </authorList>
    </citation>
    <scope>NUCLEOTIDE SEQUENCE [LARGE SCALE GENOMIC DNA]</scope>
    <source>
        <strain evidence="2 3">MCA 3882</strain>
    </source>
</reference>
<dbReference type="RefSeq" id="XP_025353213.1">
    <property type="nucleotide sequence ID" value="XM_025497905.1"/>
</dbReference>
<name>A0A316V8W7_9BASI</name>
<feature type="chain" id="PRO_5016410805" evidence="1">
    <location>
        <begin position="24"/>
        <end position="208"/>
    </location>
</feature>
<accession>A0A316V8W7</accession>
<proteinExistence type="predicted"/>